<dbReference type="AlphaFoldDB" id="A0A1F6EWQ9"/>
<evidence type="ECO:0000313" key="1">
    <source>
        <dbReference type="EMBL" id="OGG78065.1"/>
    </source>
</evidence>
<proteinExistence type="predicted"/>
<comment type="caution">
    <text evidence="1">The sequence shown here is derived from an EMBL/GenBank/DDBJ whole genome shotgun (WGS) entry which is preliminary data.</text>
</comment>
<reference evidence="1 2" key="1">
    <citation type="journal article" date="2016" name="Nat. Commun.">
        <title>Thousands of microbial genomes shed light on interconnected biogeochemical processes in an aquifer system.</title>
        <authorList>
            <person name="Anantharaman K."/>
            <person name="Brown C.T."/>
            <person name="Hug L.A."/>
            <person name="Sharon I."/>
            <person name="Castelle C.J."/>
            <person name="Probst A.J."/>
            <person name="Thomas B.C."/>
            <person name="Singh A."/>
            <person name="Wilkins M.J."/>
            <person name="Karaoz U."/>
            <person name="Brodie E.L."/>
            <person name="Williams K.H."/>
            <person name="Hubbard S.S."/>
            <person name="Banfield J.F."/>
        </authorList>
    </citation>
    <scope>NUCLEOTIDE SEQUENCE [LARGE SCALE GENOMIC DNA]</scope>
</reference>
<dbReference type="Proteomes" id="UP000178811">
    <property type="component" value="Unassembled WGS sequence"/>
</dbReference>
<protein>
    <submittedName>
        <fullName evidence="1">Uncharacterized protein</fullName>
    </submittedName>
</protein>
<evidence type="ECO:0000313" key="2">
    <source>
        <dbReference type="Proteomes" id="UP000178811"/>
    </source>
</evidence>
<sequence>MGFFLEPEQAPVAALYGTVAALAVRASRSNFPLCFLAKNDFPVQRFLVRRRPINGSRLRTSPLVSLHQGRKDMPLWYRKKSPVSRSLGTVLNAECLAY</sequence>
<gene>
    <name evidence="1" type="ORF">A3A36_02750</name>
</gene>
<name>A0A1F6EWQ9_9BACT</name>
<accession>A0A1F6EWQ9</accession>
<dbReference type="EMBL" id="MFLW01000025">
    <property type="protein sequence ID" value="OGG78065.1"/>
    <property type="molecule type" value="Genomic_DNA"/>
</dbReference>
<organism evidence="1 2">
    <name type="scientific">Candidatus Kaiserbacteria bacterium RIFCSPLOWO2_01_FULL_52_12b</name>
    <dbReference type="NCBI Taxonomy" id="1798509"/>
    <lineage>
        <taxon>Bacteria</taxon>
        <taxon>Candidatus Kaiseribacteriota</taxon>
    </lineage>
</organism>